<dbReference type="Proteomes" id="UP000825591">
    <property type="component" value="Chromosome"/>
</dbReference>
<proteinExistence type="predicted"/>
<organism evidence="1 2">
    <name type="scientific">Pseudomonas mosselii</name>
    <dbReference type="NCBI Taxonomy" id="78327"/>
    <lineage>
        <taxon>Bacteria</taxon>
        <taxon>Pseudomonadati</taxon>
        <taxon>Pseudomonadota</taxon>
        <taxon>Gammaproteobacteria</taxon>
        <taxon>Pseudomonadales</taxon>
        <taxon>Pseudomonadaceae</taxon>
        <taxon>Pseudomonas</taxon>
    </lineage>
</organism>
<dbReference type="EMBL" id="CP081966">
    <property type="protein sequence ID" value="QZP26190.1"/>
    <property type="molecule type" value="Genomic_DNA"/>
</dbReference>
<evidence type="ECO:0008006" key="3">
    <source>
        <dbReference type="Google" id="ProtNLM"/>
    </source>
</evidence>
<dbReference type="RefSeq" id="WP_028690365.1">
    <property type="nucleotide sequence ID" value="NZ_CP081966.1"/>
</dbReference>
<evidence type="ECO:0000313" key="1">
    <source>
        <dbReference type="EMBL" id="QZP26190.1"/>
    </source>
</evidence>
<accession>A0ABX9B0S3</accession>
<keyword evidence="2" id="KW-1185">Reference proteome</keyword>
<sequence length="73" mass="8036">MSQANPFIPVGREYGAVDTESRLRALESFDVGECRAALAVPNLQKTVERKLHSRIRRLERLAASGANGRGTIQ</sequence>
<name>A0ABX9B0S3_9PSED</name>
<protein>
    <recommendedName>
        <fullName evidence="3">50S ribosomal protein L29</fullName>
    </recommendedName>
</protein>
<reference evidence="1 2" key="1">
    <citation type="submission" date="2021-08" db="EMBL/GenBank/DDBJ databases">
        <title>Bactericidal Effect of Pseudomonas oryziphila sp. nov., a novel Pseudomonas Species Against Xanthomonas oryzae Reduces Disease Severity of Bacterial Leaf Streak of Rice.</title>
        <authorList>
            <person name="Yang R."/>
            <person name="Li S."/>
            <person name="Li Y."/>
            <person name="Yan Y."/>
            <person name="Fang Y."/>
            <person name="Zou L."/>
            <person name="Chen G."/>
        </authorList>
    </citation>
    <scope>NUCLEOTIDE SEQUENCE [LARGE SCALE GENOMIC DNA]</scope>
    <source>
        <strain evidence="1 2">DSM 17497</strain>
    </source>
</reference>
<gene>
    <name evidence="1" type="ORF">K5H97_25945</name>
</gene>
<evidence type="ECO:0000313" key="2">
    <source>
        <dbReference type="Proteomes" id="UP000825591"/>
    </source>
</evidence>